<evidence type="ECO:0000313" key="2">
    <source>
        <dbReference type="Proteomes" id="UP000239549"/>
    </source>
</evidence>
<dbReference type="Proteomes" id="UP000239549">
    <property type="component" value="Unassembled WGS sequence"/>
</dbReference>
<dbReference type="EMBL" id="BFAV01000073">
    <property type="protein sequence ID" value="GBF33146.1"/>
    <property type="molecule type" value="Genomic_DNA"/>
</dbReference>
<keyword evidence="2" id="KW-1185">Reference proteome</keyword>
<sequence length="57" mass="6762">MYPDFMGIVFTTVFKDLDKCLRLSGLKFNQDAGIRFFELFDEDYMQTGKFYLHVPVL</sequence>
<organism evidence="1 2">
    <name type="scientific">Desulfocucumis palustris</name>
    <dbReference type="NCBI Taxonomy" id="1898651"/>
    <lineage>
        <taxon>Bacteria</taxon>
        <taxon>Bacillati</taxon>
        <taxon>Bacillota</taxon>
        <taxon>Clostridia</taxon>
        <taxon>Eubacteriales</taxon>
        <taxon>Desulfocucumaceae</taxon>
        <taxon>Desulfocucumis</taxon>
    </lineage>
</organism>
<comment type="caution">
    <text evidence="1">The sequence shown here is derived from an EMBL/GenBank/DDBJ whole genome shotgun (WGS) entry which is preliminary data.</text>
</comment>
<accession>A0A2L2XFY7</accession>
<reference evidence="2" key="1">
    <citation type="submission" date="2018-02" db="EMBL/GenBank/DDBJ databases">
        <title>Genome sequence of Desulfocucumis palustris strain NAW-5.</title>
        <authorList>
            <person name="Watanabe M."/>
            <person name="Kojima H."/>
            <person name="Fukui M."/>
        </authorList>
    </citation>
    <scope>NUCLEOTIDE SEQUENCE [LARGE SCALE GENOMIC DNA]</scope>
    <source>
        <strain evidence="2">NAW-5</strain>
    </source>
</reference>
<name>A0A2L2XFY7_9FIRM</name>
<proteinExistence type="predicted"/>
<evidence type="ECO:0000313" key="1">
    <source>
        <dbReference type="EMBL" id="GBF33146.1"/>
    </source>
</evidence>
<gene>
    <name evidence="1" type="ORF">DCCM_2243</name>
</gene>
<protein>
    <submittedName>
        <fullName evidence="1">Uncharacterized protein</fullName>
    </submittedName>
</protein>
<dbReference type="AlphaFoldDB" id="A0A2L2XFY7"/>